<protein>
    <submittedName>
        <fullName evidence="10">Subtilase family serine protease</fullName>
    </submittedName>
</protein>
<evidence type="ECO:0000256" key="3">
    <source>
        <dbReference type="ARBA" id="ARBA00022723"/>
    </source>
</evidence>
<dbReference type="AlphaFoldDB" id="A0A841JX94"/>
<dbReference type="GO" id="GO:0006508">
    <property type="term" value="P:proteolysis"/>
    <property type="evidence" value="ECO:0007669"/>
    <property type="project" value="UniProtKB-KW"/>
</dbReference>
<evidence type="ECO:0000256" key="4">
    <source>
        <dbReference type="ARBA" id="ARBA00022801"/>
    </source>
</evidence>
<feature type="domain" description="Peptidase S53" evidence="9">
    <location>
        <begin position="223"/>
        <end position="711"/>
    </location>
</feature>
<organism evidence="10 11">
    <name type="scientific">Silvibacterium bohemicum</name>
    <dbReference type="NCBI Taxonomy" id="1577686"/>
    <lineage>
        <taxon>Bacteria</taxon>
        <taxon>Pseudomonadati</taxon>
        <taxon>Acidobacteriota</taxon>
        <taxon>Terriglobia</taxon>
        <taxon>Terriglobales</taxon>
        <taxon>Acidobacteriaceae</taxon>
        <taxon>Silvibacterium</taxon>
    </lineage>
</organism>
<dbReference type="InterPro" id="IPR050819">
    <property type="entry name" value="Tripeptidyl-peptidase_I"/>
</dbReference>
<evidence type="ECO:0000313" key="11">
    <source>
        <dbReference type="Proteomes" id="UP000538666"/>
    </source>
</evidence>
<dbReference type="Pfam" id="PF09286">
    <property type="entry name" value="Pro-kuma_activ"/>
    <property type="match status" value="1"/>
</dbReference>
<dbReference type="PROSITE" id="PS00138">
    <property type="entry name" value="SUBTILASE_SER"/>
    <property type="match status" value="1"/>
</dbReference>
<keyword evidence="3" id="KW-0479">Metal-binding</keyword>
<dbReference type="GO" id="GO:0004252">
    <property type="term" value="F:serine-type endopeptidase activity"/>
    <property type="evidence" value="ECO:0007669"/>
    <property type="project" value="InterPro"/>
</dbReference>
<keyword evidence="6" id="KW-0106">Calcium</keyword>
<evidence type="ECO:0000256" key="7">
    <source>
        <dbReference type="ARBA" id="ARBA00023145"/>
    </source>
</evidence>
<dbReference type="Gene3D" id="3.40.50.200">
    <property type="entry name" value="Peptidase S8/S53 domain"/>
    <property type="match status" value="1"/>
</dbReference>
<evidence type="ECO:0000256" key="8">
    <source>
        <dbReference type="SAM" id="SignalP"/>
    </source>
</evidence>
<comment type="caution">
    <text evidence="10">The sequence shown here is derived from an EMBL/GenBank/DDBJ whole genome shotgun (WGS) entry which is preliminary data.</text>
</comment>
<evidence type="ECO:0000256" key="5">
    <source>
        <dbReference type="ARBA" id="ARBA00022825"/>
    </source>
</evidence>
<dbReference type="SUPFAM" id="SSF52743">
    <property type="entry name" value="Subtilisin-like"/>
    <property type="match status" value="1"/>
</dbReference>
<gene>
    <name evidence="10" type="ORF">HNQ77_004003</name>
</gene>
<evidence type="ECO:0000256" key="1">
    <source>
        <dbReference type="ARBA" id="ARBA00001913"/>
    </source>
</evidence>
<dbReference type="InterPro" id="IPR015366">
    <property type="entry name" value="S53_propep"/>
</dbReference>
<dbReference type="InterPro" id="IPR030400">
    <property type="entry name" value="Sedolisin_dom"/>
</dbReference>
<evidence type="ECO:0000256" key="2">
    <source>
        <dbReference type="ARBA" id="ARBA00022670"/>
    </source>
</evidence>
<dbReference type="PANTHER" id="PTHR14218:SF15">
    <property type="entry name" value="TRIPEPTIDYL-PEPTIDASE 1"/>
    <property type="match status" value="1"/>
</dbReference>
<accession>A0A841JX94</accession>
<evidence type="ECO:0000259" key="9">
    <source>
        <dbReference type="PROSITE" id="PS51695"/>
    </source>
</evidence>
<keyword evidence="5" id="KW-0720">Serine protease</keyword>
<dbReference type="PROSITE" id="PS51695">
    <property type="entry name" value="SEDOLISIN"/>
    <property type="match status" value="1"/>
</dbReference>
<keyword evidence="11" id="KW-1185">Reference proteome</keyword>
<keyword evidence="4" id="KW-0378">Hydrolase</keyword>
<dbReference type="InterPro" id="IPR023828">
    <property type="entry name" value="Peptidase_S8_Ser-AS"/>
</dbReference>
<feature type="signal peptide" evidence="8">
    <location>
        <begin position="1"/>
        <end position="24"/>
    </location>
</feature>
<evidence type="ECO:0000313" key="10">
    <source>
        <dbReference type="EMBL" id="MBB6146033.1"/>
    </source>
</evidence>
<dbReference type="GO" id="GO:0046872">
    <property type="term" value="F:metal ion binding"/>
    <property type="evidence" value="ECO:0007669"/>
    <property type="project" value="UniProtKB-KW"/>
</dbReference>
<name>A0A841JX94_9BACT</name>
<dbReference type="GO" id="GO:0008240">
    <property type="term" value="F:tripeptidyl-peptidase activity"/>
    <property type="evidence" value="ECO:0007669"/>
    <property type="project" value="TreeGrafter"/>
</dbReference>
<keyword evidence="2 10" id="KW-0645">Protease</keyword>
<keyword evidence="7" id="KW-0865">Zymogen</keyword>
<dbReference type="PANTHER" id="PTHR14218">
    <property type="entry name" value="PROTEASE S8 TRIPEPTIDYL PEPTIDASE I CLN2"/>
    <property type="match status" value="1"/>
</dbReference>
<dbReference type="InterPro" id="IPR036852">
    <property type="entry name" value="Peptidase_S8/S53_dom_sf"/>
</dbReference>
<dbReference type="EMBL" id="JACHEK010000008">
    <property type="protein sequence ID" value="MBB6146033.1"/>
    <property type="molecule type" value="Genomic_DNA"/>
</dbReference>
<dbReference type="Proteomes" id="UP000538666">
    <property type="component" value="Unassembled WGS sequence"/>
</dbReference>
<reference evidence="10 11" key="1">
    <citation type="submission" date="2020-08" db="EMBL/GenBank/DDBJ databases">
        <title>Genomic Encyclopedia of Type Strains, Phase IV (KMG-IV): sequencing the most valuable type-strain genomes for metagenomic binning, comparative biology and taxonomic classification.</title>
        <authorList>
            <person name="Goeker M."/>
        </authorList>
    </citation>
    <scope>NUCLEOTIDE SEQUENCE [LARGE SCALE GENOMIC DNA]</scope>
    <source>
        <strain evidence="10 11">DSM 103733</strain>
    </source>
</reference>
<dbReference type="CDD" id="cd04056">
    <property type="entry name" value="Peptidases_S53"/>
    <property type="match status" value="1"/>
</dbReference>
<proteinExistence type="predicted"/>
<sequence length="711" mass="73792">MRNWKTFLLLLSSVPLATASMLFAATAANGSIQPRVIAAIDESSRVTLAGNIHPAATPAHDMGEVPDSQPLEHMQLLLKRSEAQEKELNEYAESVTDKRSPHYHQWMTLEDYALHYGVADEDIEKVSGWLELHGFKVNSVAANRTTIDFSGTEASIREAFRCEIHSYKVKGVMHIANASDPSIPAALEPVVTGVVSMHDFFPQPASVPKAAFTFGPAGSTTEAVTPGDLAEIYNLNPLFSEGITGTGQVIAILQDSDVFSTKDISTFRSTFGLSKFTSGSFTQVHPTPGSGTNNCIDPGATGDDGEATLDVEYASAAAPNATIELVSCQNSSTSSGTMLALQNLLDRTSTRPAIASLSFQICEANIGAAGNAAISSLFRQAAIEGVSLFVAAGDAAGVTCDLGSSAATHGIAVNGLASTPFNVAVGGTDFGDLFANDVSTFWNTTNSSTFESAKSYVPEIPWNDSCAGQLFTTFAGFSVPFGSSGFCNSSTGEGFLSITGGGGGPSGCATGTASTPGVVSGTCKGYAKPSWQSLLGVPSDGVRDLPDVSLFAGNGFSSHLYIFCFSDTAHGGTPCVGNPSGWTGEGGTSFSSPIMAGIQALVDEQHGRQGNPDSIYYKIAQSEYGAKGSSACNSTLGNKVNAGCIFYDVTRGDMSVNCKGTHNCFDPSGTNGVVSVSDASDQPAFKAVTGWDFATGIGTVNATNLVSSSDW</sequence>
<evidence type="ECO:0000256" key="6">
    <source>
        <dbReference type="ARBA" id="ARBA00022837"/>
    </source>
</evidence>
<keyword evidence="8" id="KW-0732">Signal</keyword>
<dbReference type="SMART" id="SM00944">
    <property type="entry name" value="Pro-kuma_activ"/>
    <property type="match status" value="1"/>
</dbReference>
<comment type="cofactor">
    <cofactor evidence="1">
        <name>Ca(2+)</name>
        <dbReference type="ChEBI" id="CHEBI:29108"/>
    </cofactor>
</comment>
<feature type="chain" id="PRO_5032874403" evidence="8">
    <location>
        <begin position="25"/>
        <end position="711"/>
    </location>
</feature>
<dbReference type="OrthoDB" id="127592at2"/>
<dbReference type="SUPFAM" id="SSF54897">
    <property type="entry name" value="Protease propeptides/inhibitors"/>
    <property type="match status" value="1"/>
</dbReference>
<dbReference type="CDD" id="cd11377">
    <property type="entry name" value="Pro-peptidase_S53"/>
    <property type="match status" value="1"/>
</dbReference>
<dbReference type="RefSeq" id="WP_050061019.1">
    <property type="nucleotide sequence ID" value="NZ_JACHEK010000008.1"/>
</dbReference>